<accession>A0ABT3M7J4</accession>
<dbReference type="Proteomes" id="UP001208794">
    <property type="component" value="Unassembled WGS sequence"/>
</dbReference>
<evidence type="ECO:0008006" key="3">
    <source>
        <dbReference type="Google" id="ProtNLM"/>
    </source>
</evidence>
<evidence type="ECO:0000313" key="1">
    <source>
        <dbReference type="EMBL" id="MCW7504355.1"/>
    </source>
</evidence>
<reference evidence="1 2" key="1">
    <citation type="submission" date="2022-06" db="EMBL/GenBank/DDBJ databases">
        <title>Leptospira isolates from biofilms formed at urban environments.</title>
        <authorList>
            <person name="Ribeiro P.S."/>
            <person name="Sousa T."/>
            <person name="Carvalho N."/>
            <person name="Aburjaile F."/>
            <person name="Neves F."/>
            <person name="Oliveira D."/>
            <person name="Blanco L."/>
            <person name="Lima J."/>
            <person name="Costa F."/>
            <person name="Brenig B."/>
            <person name="Soares S."/>
            <person name="Ramos R."/>
            <person name="Goes-Neto A."/>
            <person name="Matiuzzi M."/>
            <person name="Azevedo V."/>
            <person name="Ristow P."/>
        </authorList>
    </citation>
    <scope>NUCLEOTIDE SEQUENCE [LARGE SCALE GENOMIC DNA]</scope>
    <source>
        <strain evidence="1 2">VSF14</strain>
    </source>
</reference>
<dbReference type="RefSeq" id="WP_265358142.1">
    <property type="nucleotide sequence ID" value="NZ_JAMQPR010000001.1"/>
</dbReference>
<evidence type="ECO:0000313" key="2">
    <source>
        <dbReference type="Proteomes" id="UP001208794"/>
    </source>
</evidence>
<protein>
    <recommendedName>
        <fullName evidence="3">Lipoprotein</fullName>
    </recommendedName>
</protein>
<organism evidence="1 2">
    <name type="scientific">Leptospira paudalimensis</name>
    <dbReference type="NCBI Taxonomy" id="2950024"/>
    <lineage>
        <taxon>Bacteria</taxon>
        <taxon>Pseudomonadati</taxon>
        <taxon>Spirochaetota</taxon>
        <taxon>Spirochaetia</taxon>
        <taxon>Leptospirales</taxon>
        <taxon>Leptospiraceae</taxon>
        <taxon>Leptospira</taxon>
    </lineage>
</organism>
<keyword evidence="2" id="KW-1185">Reference proteome</keyword>
<gene>
    <name evidence="1" type="ORF">ND855_09485</name>
</gene>
<sequence length="223" mass="26937">MIIRILGFFIFCFFFQVCSSRYYLTIISPGVTSEYRIKSISGIRMLEASYYGTWHYAQTAFYIEPDNLDALLSDPNNFILNHKVLFDSVSKDKTLVRILFEYCYDHSKQIPIDHDKDLYQFEWNGIEPKSKITYLYPYSYYKKGKRIRQKLPFYQQERYPKNEWKQTTGYDQYYCVRSLLEFDGFLQKKGINELKVITPREQLLFYEYEHNGKFIHDSEEEIN</sequence>
<comment type="caution">
    <text evidence="1">The sequence shown here is derived from an EMBL/GenBank/DDBJ whole genome shotgun (WGS) entry which is preliminary data.</text>
</comment>
<dbReference type="EMBL" id="JAMQPR010000001">
    <property type="protein sequence ID" value="MCW7504355.1"/>
    <property type="molecule type" value="Genomic_DNA"/>
</dbReference>
<name>A0ABT3M7J4_9LEPT</name>
<proteinExistence type="predicted"/>